<dbReference type="RefSeq" id="XP_003743210.1">
    <property type="nucleotide sequence ID" value="XM_003743162.1"/>
</dbReference>
<evidence type="ECO:0000256" key="6">
    <source>
        <dbReference type="ARBA" id="ARBA00023098"/>
    </source>
</evidence>
<dbReference type="Proteomes" id="UP000694867">
    <property type="component" value="Unplaced"/>
</dbReference>
<dbReference type="Gene3D" id="3.40.50.720">
    <property type="entry name" value="NAD(P)-binding Rossmann-like Domain"/>
    <property type="match status" value="1"/>
</dbReference>
<evidence type="ECO:0000313" key="12">
    <source>
        <dbReference type="Proteomes" id="UP000694867"/>
    </source>
</evidence>
<organism evidence="12 13">
    <name type="scientific">Galendromus occidentalis</name>
    <name type="common">western predatory mite</name>
    <dbReference type="NCBI Taxonomy" id="34638"/>
    <lineage>
        <taxon>Eukaryota</taxon>
        <taxon>Metazoa</taxon>
        <taxon>Ecdysozoa</taxon>
        <taxon>Arthropoda</taxon>
        <taxon>Chelicerata</taxon>
        <taxon>Arachnida</taxon>
        <taxon>Acari</taxon>
        <taxon>Parasitiformes</taxon>
        <taxon>Mesostigmata</taxon>
        <taxon>Gamasina</taxon>
        <taxon>Phytoseioidea</taxon>
        <taxon>Phytoseiidae</taxon>
        <taxon>Typhlodrominae</taxon>
        <taxon>Galendromus</taxon>
    </lineage>
</organism>
<dbReference type="CDD" id="cd09071">
    <property type="entry name" value="FAR_C"/>
    <property type="match status" value="1"/>
</dbReference>
<keyword evidence="9" id="KW-0560">Oxidoreductase</keyword>
<evidence type="ECO:0000256" key="4">
    <source>
        <dbReference type="ARBA" id="ARBA00022692"/>
    </source>
</evidence>
<evidence type="ECO:0000256" key="8">
    <source>
        <dbReference type="ARBA" id="ARBA00052530"/>
    </source>
</evidence>
<dbReference type="PANTHER" id="PTHR11011">
    <property type="entry name" value="MALE STERILITY PROTEIN 2-RELATED"/>
    <property type="match status" value="1"/>
</dbReference>
<keyword evidence="6 9" id="KW-0443">Lipid metabolism</keyword>
<accession>A0AAJ6VXR7</accession>
<dbReference type="CDD" id="cd05236">
    <property type="entry name" value="FAR-N_SDR_e"/>
    <property type="match status" value="1"/>
</dbReference>
<evidence type="ECO:0000256" key="7">
    <source>
        <dbReference type="ARBA" id="ARBA00023136"/>
    </source>
</evidence>
<dbReference type="FunFam" id="3.40.50.720:FF:000143">
    <property type="entry name" value="Fatty acyl-CoA reductase"/>
    <property type="match status" value="1"/>
</dbReference>
<name>A0AAJ6VXR7_9ACAR</name>
<dbReference type="SUPFAM" id="SSF51735">
    <property type="entry name" value="NAD(P)-binding Rossmann-fold domains"/>
    <property type="match status" value="1"/>
</dbReference>
<dbReference type="InterPro" id="IPR036291">
    <property type="entry name" value="NAD(P)-bd_dom_sf"/>
</dbReference>
<keyword evidence="3 9" id="KW-0444">Lipid biosynthesis</keyword>
<reference evidence="13" key="1">
    <citation type="submission" date="2025-08" db="UniProtKB">
        <authorList>
            <consortium name="RefSeq"/>
        </authorList>
    </citation>
    <scope>IDENTIFICATION</scope>
</reference>
<sequence>MTTIPDFFAGQHVFLTGISGFLGKVMVEKLLRSCPDVEAIYVLIREKKGTNGQDRLNAILTEKLFDNLRRDKPECFTKVKFISGDLLKNKIILHDNDRSMLHDKITVVIHSAASVRFSEPLRSSVEMNLRATYKVLEFAKSVKNLVSFVHVSTAYSNCQFRDVGERTYKCELKPAHVMSMCEWMTEDLLEHLTPKLLKDRPNTYTFTKALAENLVEEYSHKMPIVIVRPSIITGAAFEPLPGWVDNYNGPNGLLIALGTGVLTSLYTQLDCTADLIPVDLVANTILAAAKDTKEGFKIYNCTSGGQNPVKWRTFMEQSVDFPHQYPTTSIVRYPHPRITSYKFLHQARLFLQHYVPAQMIDAVLRCAGKKPVLARLYERLSNSMGLLEFFSTNEWTFENTNTQKLFESLHPSDKSEFNFDVRTIDWNSYVQSYCFGIRQYILKEDLTNLDQAKSHLRRLKYVNYATNVVLAVGAWKACCAVLPCSDLTGLC</sequence>
<dbReference type="GO" id="GO:0080019">
    <property type="term" value="F:alcohol-forming very long-chain fatty acyl-CoA reductase activity"/>
    <property type="evidence" value="ECO:0007669"/>
    <property type="project" value="InterPro"/>
</dbReference>
<keyword evidence="4" id="KW-0812">Transmembrane</keyword>
<comment type="similarity">
    <text evidence="2 9">Belongs to the fatty acyl-CoA reductase family.</text>
</comment>
<evidence type="ECO:0000256" key="9">
    <source>
        <dbReference type="RuleBase" id="RU363097"/>
    </source>
</evidence>
<evidence type="ECO:0000256" key="1">
    <source>
        <dbReference type="ARBA" id="ARBA00004141"/>
    </source>
</evidence>
<keyword evidence="12" id="KW-1185">Reference proteome</keyword>
<keyword evidence="7" id="KW-0472">Membrane</keyword>
<dbReference type="PANTHER" id="PTHR11011:SF116">
    <property type="entry name" value="FATTY ACYL-COA REDUCTASE CG5065-RELATED"/>
    <property type="match status" value="1"/>
</dbReference>
<dbReference type="Pfam" id="PF07993">
    <property type="entry name" value="NAD_binding_4"/>
    <property type="match status" value="1"/>
</dbReference>
<dbReference type="KEGG" id="goe:100908925"/>
<comment type="function">
    <text evidence="9">Catalyzes the reduction of fatty acyl-CoA to fatty alcohols.</text>
</comment>
<dbReference type="InterPro" id="IPR013120">
    <property type="entry name" value="FAR_NAD-bd"/>
</dbReference>
<dbReference type="GO" id="GO:0016020">
    <property type="term" value="C:membrane"/>
    <property type="evidence" value="ECO:0007669"/>
    <property type="project" value="UniProtKB-SubCell"/>
</dbReference>
<evidence type="ECO:0000313" key="13">
    <source>
        <dbReference type="RefSeq" id="XP_003743210.1"/>
    </source>
</evidence>
<dbReference type="InterPro" id="IPR033640">
    <property type="entry name" value="FAR_C"/>
</dbReference>
<proteinExistence type="inferred from homology"/>
<evidence type="ECO:0000259" key="10">
    <source>
        <dbReference type="Pfam" id="PF03015"/>
    </source>
</evidence>
<comment type="subcellular location">
    <subcellularLocation>
        <location evidence="1">Membrane</location>
        <topology evidence="1">Multi-pass membrane protein</topology>
    </subcellularLocation>
</comment>
<dbReference type="GO" id="GO:0005777">
    <property type="term" value="C:peroxisome"/>
    <property type="evidence" value="ECO:0007669"/>
    <property type="project" value="TreeGrafter"/>
</dbReference>
<keyword evidence="5" id="KW-1133">Transmembrane helix</keyword>
<dbReference type="EC" id="1.2.1.84" evidence="9"/>
<protein>
    <recommendedName>
        <fullName evidence="9">Fatty acyl-CoA reductase</fullName>
        <ecNumber evidence="9">1.2.1.84</ecNumber>
    </recommendedName>
</protein>
<dbReference type="AlphaFoldDB" id="A0AAJ6VXR7"/>
<gene>
    <name evidence="13" type="primary">LOC100908925</name>
</gene>
<dbReference type="Pfam" id="PF03015">
    <property type="entry name" value="Sterile"/>
    <property type="match status" value="1"/>
</dbReference>
<dbReference type="GeneID" id="100908925"/>
<feature type="domain" description="Fatty acyl-CoA reductase C-terminal" evidence="10">
    <location>
        <begin position="353"/>
        <end position="444"/>
    </location>
</feature>
<comment type="catalytic activity">
    <reaction evidence="8 9">
        <text>a long-chain fatty acyl-CoA + 2 NADPH + 2 H(+) = a long-chain primary fatty alcohol + 2 NADP(+) + CoA</text>
        <dbReference type="Rhea" id="RHEA:52716"/>
        <dbReference type="ChEBI" id="CHEBI:15378"/>
        <dbReference type="ChEBI" id="CHEBI:57287"/>
        <dbReference type="ChEBI" id="CHEBI:57783"/>
        <dbReference type="ChEBI" id="CHEBI:58349"/>
        <dbReference type="ChEBI" id="CHEBI:77396"/>
        <dbReference type="ChEBI" id="CHEBI:83139"/>
        <dbReference type="EC" id="1.2.1.84"/>
    </reaction>
</comment>
<keyword evidence="9" id="KW-0521">NADP</keyword>
<evidence type="ECO:0000256" key="3">
    <source>
        <dbReference type="ARBA" id="ARBA00022516"/>
    </source>
</evidence>
<dbReference type="GO" id="GO:0102965">
    <property type="term" value="F:alcohol-forming long-chain fatty acyl-CoA reductase activity"/>
    <property type="evidence" value="ECO:0007669"/>
    <property type="project" value="UniProtKB-EC"/>
</dbReference>
<dbReference type="InterPro" id="IPR026055">
    <property type="entry name" value="FAR"/>
</dbReference>
<feature type="domain" description="Thioester reductase (TE)" evidence="11">
    <location>
        <begin position="15"/>
        <end position="285"/>
    </location>
</feature>
<evidence type="ECO:0000256" key="5">
    <source>
        <dbReference type="ARBA" id="ARBA00022989"/>
    </source>
</evidence>
<evidence type="ECO:0000259" key="11">
    <source>
        <dbReference type="Pfam" id="PF07993"/>
    </source>
</evidence>
<dbReference type="GO" id="GO:0035336">
    <property type="term" value="P:long-chain fatty-acyl-CoA metabolic process"/>
    <property type="evidence" value="ECO:0007669"/>
    <property type="project" value="TreeGrafter"/>
</dbReference>
<evidence type="ECO:0000256" key="2">
    <source>
        <dbReference type="ARBA" id="ARBA00005928"/>
    </source>
</evidence>